<sequence length="155" mass="16712">MSNLFKQLLSDESGFVVSSELVLVGTIAVTGTLVGLVEVRNSAVNELNDLGDSIESINQSYCYGGLAGCRSATAGSQFIDRVDEVEERDLNVIYEQPSEQTSVESFPSCSDPSSEAVEQPGPIRFPTPTPIRSLPPTPEYIQIDRAPETEITDAI</sequence>
<evidence type="ECO:0000256" key="1">
    <source>
        <dbReference type="SAM" id="MobiDB-lite"/>
    </source>
</evidence>
<accession>A0A5C5WAT1</accession>
<keyword evidence="2" id="KW-1133">Transmembrane helix</keyword>
<dbReference type="EMBL" id="SIHI01000021">
    <property type="protein sequence ID" value="TWT47968.1"/>
    <property type="molecule type" value="Genomic_DNA"/>
</dbReference>
<gene>
    <name evidence="3" type="ORF">KOR42_40520</name>
</gene>
<dbReference type="AlphaFoldDB" id="A0A5C5WAT1"/>
<evidence type="ECO:0000313" key="3">
    <source>
        <dbReference type="EMBL" id="TWT47968.1"/>
    </source>
</evidence>
<feature type="transmembrane region" description="Helical" evidence="2">
    <location>
        <begin position="15"/>
        <end position="37"/>
    </location>
</feature>
<comment type="caution">
    <text evidence="3">The sequence shown here is derived from an EMBL/GenBank/DDBJ whole genome shotgun (WGS) entry which is preliminary data.</text>
</comment>
<keyword evidence="2" id="KW-0472">Membrane</keyword>
<feature type="region of interest" description="Disordered" evidence="1">
    <location>
        <begin position="96"/>
        <end position="139"/>
    </location>
</feature>
<dbReference type="RefSeq" id="WP_197441354.1">
    <property type="nucleotide sequence ID" value="NZ_SIHI01000021.1"/>
</dbReference>
<protein>
    <submittedName>
        <fullName evidence="3">Uncharacterized protein</fullName>
    </submittedName>
</protein>
<evidence type="ECO:0000256" key="2">
    <source>
        <dbReference type="SAM" id="Phobius"/>
    </source>
</evidence>
<name>A0A5C5WAT1_9PLAN</name>
<keyword evidence="2" id="KW-0812">Transmembrane</keyword>
<evidence type="ECO:0000313" key="4">
    <source>
        <dbReference type="Proteomes" id="UP000317243"/>
    </source>
</evidence>
<reference evidence="3 4" key="1">
    <citation type="submission" date="2019-02" db="EMBL/GenBank/DDBJ databases">
        <title>Deep-cultivation of Planctomycetes and their phenomic and genomic characterization uncovers novel biology.</title>
        <authorList>
            <person name="Wiegand S."/>
            <person name="Jogler M."/>
            <person name="Boedeker C."/>
            <person name="Pinto D."/>
            <person name="Vollmers J."/>
            <person name="Rivas-Marin E."/>
            <person name="Kohn T."/>
            <person name="Peeters S.H."/>
            <person name="Heuer A."/>
            <person name="Rast P."/>
            <person name="Oberbeckmann S."/>
            <person name="Bunk B."/>
            <person name="Jeske O."/>
            <person name="Meyerdierks A."/>
            <person name="Storesund J.E."/>
            <person name="Kallscheuer N."/>
            <person name="Luecker S."/>
            <person name="Lage O.M."/>
            <person name="Pohl T."/>
            <person name="Merkel B.J."/>
            <person name="Hornburger P."/>
            <person name="Mueller R.-W."/>
            <person name="Bruemmer F."/>
            <person name="Labrenz M."/>
            <person name="Spormann A.M."/>
            <person name="Op Den Camp H."/>
            <person name="Overmann J."/>
            <person name="Amann R."/>
            <person name="Jetten M.S.M."/>
            <person name="Mascher T."/>
            <person name="Medema M.H."/>
            <person name="Devos D.P."/>
            <person name="Kaster A.-K."/>
            <person name="Ovreas L."/>
            <person name="Rohde M."/>
            <person name="Galperin M.Y."/>
            <person name="Jogler C."/>
        </authorList>
    </citation>
    <scope>NUCLEOTIDE SEQUENCE [LARGE SCALE GENOMIC DNA]</scope>
    <source>
        <strain evidence="3 4">KOR42</strain>
    </source>
</reference>
<feature type="compositionally biased region" description="Pro residues" evidence="1">
    <location>
        <begin position="123"/>
        <end position="138"/>
    </location>
</feature>
<organism evidence="3 4">
    <name type="scientific">Thalassoglobus neptunius</name>
    <dbReference type="NCBI Taxonomy" id="1938619"/>
    <lineage>
        <taxon>Bacteria</taxon>
        <taxon>Pseudomonadati</taxon>
        <taxon>Planctomycetota</taxon>
        <taxon>Planctomycetia</taxon>
        <taxon>Planctomycetales</taxon>
        <taxon>Planctomycetaceae</taxon>
        <taxon>Thalassoglobus</taxon>
    </lineage>
</organism>
<feature type="compositionally biased region" description="Polar residues" evidence="1">
    <location>
        <begin position="97"/>
        <end position="113"/>
    </location>
</feature>
<dbReference type="Proteomes" id="UP000317243">
    <property type="component" value="Unassembled WGS sequence"/>
</dbReference>
<keyword evidence="4" id="KW-1185">Reference proteome</keyword>
<proteinExistence type="predicted"/>